<reference evidence="2 3" key="1">
    <citation type="submission" date="2019-02" db="EMBL/GenBank/DDBJ databases">
        <title>Deep-cultivation of Planctomycetes and their phenomic and genomic characterization uncovers novel biology.</title>
        <authorList>
            <person name="Wiegand S."/>
            <person name="Jogler M."/>
            <person name="Boedeker C."/>
            <person name="Pinto D."/>
            <person name="Vollmers J."/>
            <person name="Rivas-Marin E."/>
            <person name="Kohn T."/>
            <person name="Peeters S.H."/>
            <person name="Heuer A."/>
            <person name="Rast P."/>
            <person name="Oberbeckmann S."/>
            <person name="Bunk B."/>
            <person name="Jeske O."/>
            <person name="Meyerdierks A."/>
            <person name="Storesund J.E."/>
            <person name="Kallscheuer N."/>
            <person name="Luecker S."/>
            <person name="Lage O.M."/>
            <person name="Pohl T."/>
            <person name="Merkel B.J."/>
            <person name="Hornburger P."/>
            <person name="Mueller R.-W."/>
            <person name="Bruemmer F."/>
            <person name="Labrenz M."/>
            <person name="Spormann A.M."/>
            <person name="Op den Camp H."/>
            <person name="Overmann J."/>
            <person name="Amann R."/>
            <person name="Jetten M.S.M."/>
            <person name="Mascher T."/>
            <person name="Medema M.H."/>
            <person name="Devos D.P."/>
            <person name="Kaster A.-K."/>
            <person name="Ovreas L."/>
            <person name="Rohde M."/>
            <person name="Galperin M.Y."/>
            <person name="Jogler C."/>
        </authorList>
    </citation>
    <scope>NUCLEOTIDE SEQUENCE [LARGE SCALE GENOMIC DNA]</scope>
    <source>
        <strain evidence="2 3">Pan216</strain>
    </source>
</reference>
<dbReference type="RefSeq" id="WP_419193383.1">
    <property type="nucleotide sequence ID" value="NZ_CP036279.1"/>
</dbReference>
<dbReference type="InterPro" id="IPR010767">
    <property type="entry name" value="Phage_CGC-2007_Cje0229"/>
</dbReference>
<keyword evidence="3" id="KW-1185">Reference proteome</keyword>
<evidence type="ECO:0008006" key="4">
    <source>
        <dbReference type="Google" id="ProtNLM"/>
    </source>
</evidence>
<evidence type="ECO:0000313" key="2">
    <source>
        <dbReference type="EMBL" id="QDU60776.1"/>
    </source>
</evidence>
<sequence>MKMARLVILMIALVGIGYVAGWLFPPFAIDEDRPYGYYVGDVTTEWNSGGRDMTLQQDFTYVDASERVWLAPSGSVVNGASIPREFWSVIGSPFAGEYRDASVIHDVACVDKIRPHDDVHRMFHDACRCSGVSPQKAKVLYAAVAVFGPKWSYQQQPRERIVNRTVFSVEKRHKTVVDPDTGKETVVPIEVRVPRTVQEMIVEETDVPVPFPHPGPTEQEVAELVERITNDNLTLAQIDELANVRAEELYFKPRLDPISPPEQAIENPPADPPPRPPSPE</sequence>
<dbReference type="EMBL" id="CP036279">
    <property type="protein sequence ID" value="QDU60776.1"/>
    <property type="molecule type" value="Genomic_DNA"/>
</dbReference>
<dbReference type="Pfam" id="PF07087">
    <property type="entry name" value="DUF1353"/>
    <property type="match status" value="1"/>
</dbReference>
<name>A0A518B1H3_9BACT</name>
<evidence type="ECO:0000256" key="1">
    <source>
        <dbReference type="SAM" id="MobiDB-lite"/>
    </source>
</evidence>
<gene>
    <name evidence="2" type="ORF">Pan216_16280</name>
</gene>
<feature type="compositionally biased region" description="Pro residues" evidence="1">
    <location>
        <begin position="269"/>
        <end position="280"/>
    </location>
</feature>
<evidence type="ECO:0000313" key="3">
    <source>
        <dbReference type="Proteomes" id="UP000317093"/>
    </source>
</evidence>
<accession>A0A518B1H3</accession>
<dbReference type="KEGG" id="knv:Pan216_16280"/>
<protein>
    <recommendedName>
        <fullName evidence="4">DUF1353 domain-containing protein</fullName>
    </recommendedName>
</protein>
<proteinExistence type="predicted"/>
<dbReference type="AlphaFoldDB" id="A0A518B1H3"/>
<dbReference type="Proteomes" id="UP000317093">
    <property type="component" value="Chromosome"/>
</dbReference>
<feature type="region of interest" description="Disordered" evidence="1">
    <location>
        <begin position="253"/>
        <end position="280"/>
    </location>
</feature>
<organism evidence="2 3">
    <name type="scientific">Kolteria novifilia</name>
    <dbReference type="NCBI Taxonomy" id="2527975"/>
    <lineage>
        <taxon>Bacteria</taxon>
        <taxon>Pseudomonadati</taxon>
        <taxon>Planctomycetota</taxon>
        <taxon>Planctomycetia</taxon>
        <taxon>Kolteriales</taxon>
        <taxon>Kolteriaceae</taxon>
        <taxon>Kolteria</taxon>
    </lineage>
</organism>